<keyword evidence="3" id="KW-0596">Phosphopantetheine</keyword>
<evidence type="ECO:0000256" key="1">
    <source>
        <dbReference type="ARBA" id="ARBA00001957"/>
    </source>
</evidence>
<feature type="domain" description="Carrier" evidence="10">
    <location>
        <begin position="1473"/>
        <end position="1548"/>
    </location>
</feature>
<name>A0A1H7TDE3_STRJI</name>
<dbReference type="SMART" id="SM00822">
    <property type="entry name" value="PKS_KR"/>
    <property type="match status" value="2"/>
</dbReference>
<feature type="domain" description="Ketosynthase family 3 (KS3)" evidence="11">
    <location>
        <begin position="40"/>
        <end position="467"/>
    </location>
</feature>
<dbReference type="InterPro" id="IPR016036">
    <property type="entry name" value="Malonyl_transacylase_ACP-bd"/>
</dbReference>
<keyword evidence="5 13" id="KW-0808">Transferase</keyword>
<dbReference type="SMART" id="SM01294">
    <property type="entry name" value="PKS_PP_betabranch"/>
    <property type="match status" value="3"/>
</dbReference>
<dbReference type="Gene3D" id="3.40.366.10">
    <property type="entry name" value="Malonyl-Coenzyme A Acyl Carrier Protein, domain 2"/>
    <property type="match status" value="3"/>
</dbReference>
<dbReference type="InterPro" id="IPR036291">
    <property type="entry name" value="NAD(P)-bd_dom_sf"/>
</dbReference>
<dbReference type="GO" id="GO:0033068">
    <property type="term" value="P:macrolide biosynthetic process"/>
    <property type="evidence" value="ECO:0007669"/>
    <property type="project" value="UniProtKB-ARBA"/>
</dbReference>
<proteinExistence type="predicted"/>
<dbReference type="Gene3D" id="3.40.50.720">
    <property type="entry name" value="NAD(P)-binding Rossmann-like Domain"/>
    <property type="match status" value="2"/>
</dbReference>
<dbReference type="Proteomes" id="UP000183015">
    <property type="component" value="Unassembled WGS sequence"/>
</dbReference>
<evidence type="ECO:0000259" key="11">
    <source>
        <dbReference type="PROSITE" id="PS52004"/>
    </source>
</evidence>
<dbReference type="InterPro" id="IPR020807">
    <property type="entry name" value="PKS_DH"/>
</dbReference>
<feature type="domain" description="PKS/mFAS DH" evidence="12">
    <location>
        <begin position="2441"/>
        <end position="2711"/>
    </location>
</feature>
<accession>A0A1H7TDE3</accession>
<dbReference type="InterPro" id="IPR057326">
    <property type="entry name" value="KR_dom"/>
</dbReference>
<dbReference type="PANTHER" id="PTHR43775:SF51">
    <property type="entry name" value="INACTIVE PHENOLPHTHIOCEROL SYNTHESIS POLYKETIDE SYNTHASE TYPE I PKS1-RELATED"/>
    <property type="match status" value="1"/>
</dbReference>
<dbReference type="FunFam" id="3.40.366.10:FF:000002">
    <property type="entry name" value="Probable polyketide synthase 2"/>
    <property type="match status" value="3"/>
</dbReference>
<keyword evidence="8" id="KW-0012">Acyltransferase</keyword>
<feature type="domain" description="Ketosynthase family 3 (KS3)" evidence="11">
    <location>
        <begin position="1569"/>
        <end position="1995"/>
    </location>
</feature>
<dbReference type="InterPro" id="IPR014031">
    <property type="entry name" value="Ketoacyl_synth_C"/>
</dbReference>
<sequence length="4326" mass="454665">MTTHEEKLRDYLNRAATELHETRRLLREAEARAEANHQDDDPIAVVGTACRLPGGVDTPDALWRLVTEERDAIGPFPADRGWDLDHLFDDDPDSPGRSYARHGGFLYGAGEFDAAFFGLSPREALAADPQQRLLLETAWEALEHAGIDPTALRGSRTGVFAGVIAQEYGPSLHHLPARQTDGYVLTGTTTSVASGRIAFTLGLQGPAVTVDTACSSSLVALHLAARSLRSGESTLALAAGATVLAAPGMFIEFSRQRGLARDGRIKAFAAAADGTAWGEGVGVVVLERLSDARRNGHPVLAVLRGSAVNQDGRTSQLTAPSGPSQQRVIRAALEDAGLTPDEVDAVEAHGTGTTLGDPIEAQALLAVYGQERSQDDPLWLGSVKSNIGHTQAAAGVAGVIKMVEALRHGVLPRTLHVDAPSPHVDWDSGAVRVLEEARAWPERERPRRAAVSAFGVSGTNAHVILEQAPAEEPVQEEPEVPSPALLPWVLSARSPQALREQAARLADQLDGPDAPRPVDAAHSLVTARAALEERAVVLGGPDQLRAFATGGAEAVTGTAGDDDRKVVFVFPGQGSQWAGMARELLDTAPVFADTLRAAAAALAPHTDWSLLDVVQGAEGAPDFDRVDVVQPALWAVMVALAELWRAHGITPDAVVGHSQGEVAAAVVAGGLTLEDGALIVVRRARLLASLSHHGGMLSVPRPRAEVDARLDARYAGRLGIGVVNGPAATVATGDLEALAALEAEYRAEGVEVRRVNIDYASHSPQTEALRDELLRVLDGIAPRAGSVPLYSTVAGTWQDTAALDAAYWYRNLRQTVRFEEAVRGLADTGHTVFVEVSPHPVLTGAIEDTLADTPDVIDPVVTGTLRRGQGGPRRWLTSLAALHVRGVRVDWTPVFRDAAPRRVDLPRYAFQREHYWLDATRSPELVSATVAGTTGNAFWELVAEQDTDRLARAIGVDSTALEPVVPALASWWERRREESTADAWRHRVVWRPVSEPPATRLDGTWLLVVPEDRADHPWAGAAATSLAARGAAVRRIHVPHDADRAWLADALGGEPLGGVLSLLALGDGHHPDHPALPWAHAATVALTQALDDAGTVAPLWYATRNAVTTGPGDTAPEPEQALLWGFGQIAAVENPGLWGGLLDLSADADASLWRQAAARLADRRAEREAELAVRGSGVLARRLVPAPPTGADGDPQPWRPTGTTLVTGGTGALGGHVARWLAGRGAEHLLLVSRRGADAPGAEALRTELISLGTRVSFAAADLADARQLDAVLAAVPDELPLRAVVHTAAELHDALITELTPEQLARALRAKTGTADLLDRRTAALELDAFVLFSSLAGVSGIPGQANYAPGNAYLDALAARRRAAGLPATAVAWGHWAGAGIAADGAEQQLARHGLASLPAEPAVAALGRIIDHDEEPLVVADVDWSAFYRGRRHPLAAELSLASPVPSAPVSTGQAQAGGFAALPAAERRRALLTLVREQAALVQGRSDASAVDPGKAFRHQGFDSLTAVELRNRLGSAVGRRLPATLVFDHPTPQALADWLAAEFGGADEPDHASAAPVVSTRPDDDPIAVVAMACRYPGGVRSPEDLWRLVADGVDALTEFPTDRGWDLEHLYSADPDRPGTSYARHGGFLDSIGDFDAEFFGIPPREAPALDPQQRLLLETTWELFERAGIDATALRGSRTGVFAGISGRDYAGAGQQVPAELEAYLGIGNAGSVVSGRVAYTFGFEGPAVTVDTACSSSLVALHLAAQSLRSGESDLAVAGGVLVMSSPTIFVEFSRQRAMSADGRCKAFAAAADGTGWAEGVGVLLVERLSDARRNGHPVLAVLRGSAVNQDGASNGLTAPSGPAQQRVLRAALAASGLTPDQVDAVEAHGTGTTLGDPIEAQALLAVYGDQRPQDDPLWLGSVKSNIGHTQAAAGVAGVIKMVEALRHGVLPKTLHVDEPSPHVDWESGAVRVLEETQTWPERERPRRAAVSAFGVSGTNAHVILEQAPVEPPVQEEPDVPSPALLPWVLSARSPQALREQAARLADGLDTTRPVDAAYSLVTTRAALEERAVVLGGPDQLGAFATGEAEAITGTAATAGSLAFLFAGQGSQRLGMAGELHRQVPAFAAAFDVVAAALDPLLGFPIAEAIESGAELDETGTTQPALFAVEVALFRLLESLGVRPDAVAGHSIGELAAAHVAGVLSLRDAATLVAARARLMQELPRGGAMAAVEATEDEVRAVLVPGIDIAAVNRLDSVVVSGDEDEVERVTAHFAALGRRTRRLRVSHAFHSARMEPMLDAFARVARSLTYAPAQIPVVSTLTGTVAAPELWADPEYWVRQVREPVRFADAVQALDAAGVTAFVEVGPDATLTALVEAVADASLAVPLLRRDRDEVSTLLSALGRLHVAGHPVDWAAWFAPARPARVALPTYPFQRRRYWLEPRRAGHGTAPHPLLDSVTLLPASDGLLLSGTLARRTHPWLTDHQAQGRAVLPGAALVELAVRAGDELGATVLEELVVEAPLSLPEHEALHLQLEASAAGPDGRRPFTVHARTGAGTWLRHASGVLASDDDPAVPPQDLADWPPAGEPYAVEDAYAALAAAGLDYGPAFRGLRRIWLDGDTAYAEAELPDSPTADASAFGLHPALLDAALQLPALLGADGTARLPFAYRDVRLHAGGATTLRVRVTAHGPERFTLLAADPAGRPVLGIETLTTRPVAAPQPDQGYDRDALFVLDWQPLRQATQPAEAPAVTVLRCPDTEGTPPQRTRALLAHALAEIQRFTADPATDGQRLAVVTRHGVALPGESPDPAAAAVWGLIRSAQNEHPDRLLLVDADDDGHALREAVATALAAGENQLALRGDTLLVPRLVRAEAAPALPNVWRADGTVLLTGGTGVLASELARRLVAERGVRHLLLLSRRGADAPGAPELRAELEALGAQVTFAAVDAADRDQLAAVLAATPAAHPLRAVVHTAGVLDDGVVGALTPERLATVLGPKADAAWHLHELTAGQDLDAFVLYSSVAGVLGSPGQGSYAAANTFLDALAALRRSQGLRAHALAWGQWEQASGITGHLGRTDLARLARLGIRPLPTAEGLRLFDVATGEAAPAALVPAPLDLAALRTRGEIPPLLRTLAPPTRRTAVGTSARTTDQGTLATELQVLPDEADRLTAVLRLVRAEVALVLGTDAGSVAPQRPFTALGLDSLTAVELRNRLGAATGLRLPATLVFDHPSPAALAAFLLTELTGTGTEAVRVSTPPAHRPQDEPIAIVGMAVRLPGGVTTPDELWRLVADGRDAVGSFPDDRGWDLDALYSEDPDRPGTSYTRSGGFLDRPADFDAEFFGISPREALATDPQQRLLLETGWEALESAGIDPTTLRGSRTGVFAGLMYHDYAPRVREIPAELEGWLSNGSAGSVASGRVSYTFGFEGPAVTVDTACSSSLVALHLAAQSLRSGECDLALAGGVAVMSTPTTFVEFSRQRALSADGRCKAYAAGADGTGWGEGVGVLLVERLSDARRNGHPVLAVVRGSAVNQDGASNGLTAPSGPAQQRVLRQALAASGLTPDQVDAVEGHGTGTRLGDPIEAQALLAVYGQERPEDDPLWLGSLKSNVGHTQAAAGAVGVIKMVQALRHGLLPRTLHVDEPTPHVDWEAGQVRLLTEARPWPSRTRPLRAGVSSFGVSGTNAHVIIEQAPPQPAPAPAPEADAPAVVPWVLSARTPQALRHQADRIADLITDLVEGEEPDAPRPVDVAHALVTTRTAFPERAVLVGDAPEGLHALAAGLPAPGLVTGTADVDGKIAFVFPGQGSQWAGMAVGLLDSAPQFADALRRCAEALRPHTDWSLLDVLRGVPGAPGLDRVDVVQPALWAVMVALAELWRAHGVEPDAVVGHSQGEIAAAVVAGALSLEDGARVVALRSRALLALAGRGGMAAVPLPADEVERRIAGRAGALSVAVVNGPSSVVFSGDATAVAVLVAEYRAEEVRARLVAVDYASHSPHVEELRGELLDLLGPVAPRTGTVPLLSTVTGQWQDGDALDAGYWVANLRETVRFEEAVRALADAGFRAFVEISAHPVLAVPLQETLEGAGTAKTSVVVGTLRRDHGGLERFLLSAAELSVRGVRVDWAGLLATARPRPVALPTYPFQRERYWLDAVVSNSTVAGGIGDTHTRANRAPWRELLDARPEPDARQDLLLELVRAEAAVVLGHTGASGVAADRAFRDLGLTSLTAVELRNRIGAASGLDLPATLVFDHPSAQDLAGWLTERLAIEENGGLPGTNASLAALELALDADADTEAREALLAQLRTLVDRWDAPGGLSPEDELDLETASDEELFEFLDRSAEPF</sequence>
<dbReference type="SMART" id="SM00825">
    <property type="entry name" value="PKS_KS"/>
    <property type="match status" value="3"/>
</dbReference>
<keyword evidence="4" id="KW-0597">Phosphoprotein</keyword>
<dbReference type="CDD" id="cd00833">
    <property type="entry name" value="PKS"/>
    <property type="match status" value="3"/>
</dbReference>
<dbReference type="InterPro" id="IPR009081">
    <property type="entry name" value="PP-bd_ACP"/>
</dbReference>
<keyword evidence="6" id="KW-0045">Antibiotic biosynthesis</keyword>
<dbReference type="GO" id="GO:0006633">
    <property type="term" value="P:fatty acid biosynthetic process"/>
    <property type="evidence" value="ECO:0007669"/>
    <property type="project" value="InterPro"/>
</dbReference>
<dbReference type="SMART" id="SM00827">
    <property type="entry name" value="PKS_AT"/>
    <property type="match status" value="3"/>
</dbReference>
<dbReference type="SUPFAM" id="SSF51735">
    <property type="entry name" value="NAD(P)-binding Rossmann-fold domains"/>
    <property type="match status" value="4"/>
</dbReference>
<dbReference type="FunFam" id="3.40.47.10:FF:000019">
    <property type="entry name" value="Polyketide synthase type I"/>
    <property type="match status" value="3"/>
</dbReference>
<dbReference type="Pfam" id="PF21089">
    <property type="entry name" value="PKS_DH_N"/>
    <property type="match status" value="1"/>
</dbReference>
<gene>
    <name evidence="13" type="ORF">SAMN05414137_113206</name>
</gene>
<dbReference type="InterPro" id="IPR049551">
    <property type="entry name" value="PKS_DH_C"/>
</dbReference>
<keyword evidence="14" id="KW-1185">Reference proteome</keyword>
<dbReference type="InterPro" id="IPR018201">
    <property type="entry name" value="Ketoacyl_synth_AS"/>
</dbReference>
<dbReference type="GO" id="GO:0031177">
    <property type="term" value="F:phosphopantetheine binding"/>
    <property type="evidence" value="ECO:0007669"/>
    <property type="project" value="InterPro"/>
</dbReference>
<protein>
    <submittedName>
        <fullName evidence="13">Acyl transferase domain-containing protein</fullName>
    </submittedName>
</protein>
<dbReference type="Pfam" id="PF16197">
    <property type="entry name" value="KAsynt_C_assoc"/>
    <property type="match status" value="3"/>
</dbReference>
<dbReference type="InterPro" id="IPR050091">
    <property type="entry name" value="PKS_NRPS_Biosynth_Enz"/>
</dbReference>
<dbReference type="PROSITE" id="PS52019">
    <property type="entry name" value="PKS_MFAS_DH"/>
    <property type="match status" value="1"/>
</dbReference>
<evidence type="ECO:0000313" key="14">
    <source>
        <dbReference type="Proteomes" id="UP000183015"/>
    </source>
</evidence>
<comment type="cofactor">
    <cofactor evidence="1">
        <name>pantetheine 4'-phosphate</name>
        <dbReference type="ChEBI" id="CHEBI:47942"/>
    </cofactor>
</comment>
<dbReference type="InterPro" id="IPR042104">
    <property type="entry name" value="PKS_dehydratase_sf"/>
</dbReference>
<dbReference type="CDD" id="cd08952">
    <property type="entry name" value="KR_1_SDR_x"/>
    <property type="match status" value="1"/>
</dbReference>
<dbReference type="SMART" id="SM00823">
    <property type="entry name" value="PKS_PP"/>
    <property type="match status" value="3"/>
</dbReference>
<dbReference type="InterPro" id="IPR001227">
    <property type="entry name" value="Ac_transferase_dom_sf"/>
</dbReference>
<dbReference type="Pfam" id="PF08659">
    <property type="entry name" value="KR"/>
    <property type="match status" value="2"/>
</dbReference>
<dbReference type="Pfam" id="PF00698">
    <property type="entry name" value="Acyl_transf_1"/>
    <property type="match status" value="3"/>
</dbReference>
<dbReference type="GO" id="GO:0004312">
    <property type="term" value="F:fatty acid synthase activity"/>
    <property type="evidence" value="ECO:0007669"/>
    <property type="project" value="TreeGrafter"/>
</dbReference>
<dbReference type="PROSITE" id="PS00606">
    <property type="entry name" value="KS3_1"/>
    <property type="match status" value="3"/>
</dbReference>
<evidence type="ECO:0000256" key="9">
    <source>
        <dbReference type="PROSITE-ProRule" id="PRU01363"/>
    </source>
</evidence>
<organism evidence="13 14">
    <name type="scientific">Streptacidiphilus jiangxiensis</name>
    <dbReference type="NCBI Taxonomy" id="235985"/>
    <lineage>
        <taxon>Bacteria</taxon>
        <taxon>Bacillati</taxon>
        <taxon>Actinomycetota</taxon>
        <taxon>Actinomycetes</taxon>
        <taxon>Kitasatosporales</taxon>
        <taxon>Streptomycetaceae</taxon>
        <taxon>Streptacidiphilus</taxon>
    </lineage>
</organism>
<dbReference type="InterPro" id="IPR015083">
    <property type="entry name" value="NorB/c/GfsB-D-like_docking"/>
</dbReference>
<dbReference type="PROSITE" id="PS52004">
    <property type="entry name" value="KS3_2"/>
    <property type="match status" value="3"/>
</dbReference>
<feature type="region of interest" description="N-terminal hotdog fold" evidence="9">
    <location>
        <begin position="2441"/>
        <end position="2562"/>
    </location>
</feature>
<evidence type="ECO:0000256" key="2">
    <source>
        <dbReference type="ARBA" id="ARBA00004792"/>
    </source>
</evidence>
<dbReference type="InterPro" id="IPR006162">
    <property type="entry name" value="Ppantetheine_attach_site"/>
</dbReference>
<keyword evidence="7" id="KW-0511">Multifunctional enzyme</keyword>
<dbReference type="CDD" id="cd08956">
    <property type="entry name" value="KR_3_FAS_SDR_x"/>
    <property type="match status" value="1"/>
</dbReference>
<dbReference type="InterPro" id="IPR016039">
    <property type="entry name" value="Thiolase-like"/>
</dbReference>
<dbReference type="Pfam" id="PF18369">
    <property type="entry name" value="PKS_DE"/>
    <property type="match status" value="1"/>
</dbReference>
<dbReference type="Pfam" id="PF00550">
    <property type="entry name" value="PP-binding"/>
    <property type="match status" value="3"/>
</dbReference>
<feature type="region of interest" description="C-terminal hotdog fold" evidence="9">
    <location>
        <begin position="2575"/>
        <end position="2711"/>
    </location>
</feature>
<evidence type="ECO:0000313" key="13">
    <source>
        <dbReference type="EMBL" id="SEL82575.1"/>
    </source>
</evidence>
<dbReference type="Pfam" id="PF02801">
    <property type="entry name" value="Ketoacyl-synt_C"/>
    <property type="match status" value="3"/>
</dbReference>
<dbReference type="NCBIfam" id="NF045894">
    <property type="entry name" value="PKS_plus_SDR"/>
    <property type="match status" value="1"/>
</dbReference>
<dbReference type="InterPro" id="IPR013968">
    <property type="entry name" value="PKS_KR"/>
</dbReference>
<dbReference type="FunFam" id="1.10.1200.10:FF:000007">
    <property type="entry name" value="Probable polyketide synthase pks17"/>
    <property type="match status" value="1"/>
</dbReference>
<dbReference type="InterPro" id="IPR041618">
    <property type="entry name" value="PKS_DE"/>
</dbReference>
<dbReference type="PROSITE" id="PS00012">
    <property type="entry name" value="PHOSPHOPANTETHEINE"/>
    <property type="match status" value="1"/>
</dbReference>
<feature type="active site" description="Proton acceptor; for dehydratase activity" evidence="9">
    <location>
        <position position="2473"/>
    </location>
</feature>
<dbReference type="SUPFAM" id="SSF55048">
    <property type="entry name" value="Probable ACP-binding domain of malonyl-CoA ACP transacylase"/>
    <property type="match status" value="3"/>
</dbReference>
<dbReference type="SUPFAM" id="SSF52151">
    <property type="entry name" value="FabD/lysophospholipase-like"/>
    <property type="match status" value="3"/>
</dbReference>
<dbReference type="STRING" id="235985.SAMN05414137_113206"/>
<dbReference type="InterPro" id="IPR020841">
    <property type="entry name" value="PKS_Beta-ketoAc_synthase_dom"/>
</dbReference>
<dbReference type="InterPro" id="IPR016035">
    <property type="entry name" value="Acyl_Trfase/lysoPLipase"/>
</dbReference>
<dbReference type="InterPro" id="IPR049552">
    <property type="entry name" value="PKS_DH_N"/>
</dbReference>
<dbReference type="Gene3D" id="3.30.70.3290">
    <property type="match status" value="3"/>
</dbReference>
<feature type="domain" description="Ketosynthase family 3 (KS3)" evidence="11">
    <location>
        <begin position="3250"/>
        <end position="3676"/>
    </location>
</feature>
<dbReference type="Gene3D" id="1.10.1200.10">
    <property type="entry name" value="ACP-like"/>
    <property type="match status" value="3"/>
</dbReference>
<reference evidence="14" key="1">
    <citation type="submission" date="2016-10" db="EMBL/GenBank/DDBJ databases">
        <authorList>
            <person name="Varghese N."/>
        </authorList>
    </citation>
    <scope>NUCLEOTIDE SEQUENCE [LARGE SCALE GENOMIC DNA]</scope>
    <source>
        <strain evidence="14">DSM 45096 / BCRC 16803 / CGMCC 4.1857 / CIP 109030 / JCM 12277 / KCTC 19219 / NBRC 100920 / 33214</strain>
    </source>
</reference>
<dbReference type="GO" id="GO:0004315">
    <property type="term" value="F:3-oxoacyl-[acyl-carrier-protein] synthase activity"/>
    <property type="evidence" value="ECO:0007669"/>
    <property type="project" value="InterPro"/>
</dbReference>
<dbReference type="Pfam" id="PF14765">
    <property type="entry name" value="PS-DH"/>
    <property type="match status" value="1"/>
</dbReference>
<evidence type="ECO:0000259" key="10">
    <source>
        <dbReference type="PROSITE" id="PS50075"/>
    </source>
</evidence>
<dbReference type="Pfam" id="PF00109">
    <property type="entry name" value="ketoacyl-synt"/>
    <property type="match status" value="3"/>
</dbReference>
<dbReference type="PROSITE" id="PS50075">
    <property type="entry name" value="CARRIER"/>
    <property type="match status" value="3"/>
</dbReference>
<dbReference type="SUPFAM" id="SSF53901">
    <property type="entry name" value="Thiolase-like"/>
    <property type="match status" value="3"/>
</dbReference>
<feature type="domain" description="Carrier" evidence="10">
    <location>
        <begin position="3153"/>
        <end position="3230"/>
    </location>
</feature>
<evidence type="ECO:0000256" key="8">
    <source>
        <dbReference type="ARBA" id="ARBA00023315"/>
    </source>
</evidence>
<evidence type="ECO:0000259" key="12">
    <source>
        <dbReference type="PROSITE" id="PS52019"/>
    </source>
</evidence>
<dbReference type="Gene3D" id="3.40.47.10">
    <property type="match status" value="3"/>
</dbReference>
<dbReference type="InterPro" id="IPR032821">
    <property type="entry name" value="PKS_assoc"/>
</dbReference>
<dbReference type="EMBL" id="FOAZ01000013">
    <property type="protein sequence ID" value="SEL82575.1"/>
    <property type="molecule type" value="Genomic_DNA"/>
</dbReference>
<evidence type="ECO:0000256" key="6">
    <source>
        <dbReference type="ARBA" id="ARBA00023194"/>
    </source>
</evidence>
<evidence type="ECO:0000256" key="5">
    <source>
        <dbReference type="ARBA" id="ARBA00022679"/>
    </source>
</evidence>
<evidence type="ECO:0000256" key="3">
    <source>
        <dbReference type="ARBA" id="ARBA00022450"/>
    </source>
</evidence>
<dbReference type="InterPro" id="IPR020806">
    <property type="entry name" value="PKS_PP-bd"/>
</dbReference>
<evidence type="ECO:0000256" key="7">
    <source>
        <dbReference type="ARBA" id="ARBA00023268"/>
    </source>
</evidence>
<dbReference type="InterPro" id="IPR014043">
    <property type="entry name" value="Acyl_transferase_dom"/>
</dbReference>
<dbReference type="SUPFAM" id="SSF47336">
    <property type="entry name" value="ACP-like"/>
    <property type="match status" value="3"/>
</dbReference>
<comment type="pathway">
    <text evidence="2">Antibiotic biosynthesis.</text>
</comment>
<dbReference type="Pfam" id="PF08990">
    <property type="entry name" value="Docking"/>
    <property type="match status" value="1"/>
</dbReference>
<dbReference type="InterPro" id="IPR049900">
    <property type="entry name" value="PKS_mFAS_DH"/>
</dbReference>
<feature type="active site" description="Proton donor; for dehydratase activity" evidence="9">
    <location>
        <position position="2636"/>
    </location>
</feature>
<feature type="domain" description="Carrier" evidence="10">
    <location>
        <begin position="4173"/>
        <end position="4248"/>
    </location>
</feature>
<dbReference type="eggNOG" id="COG3321">
    <property type="taxonomic scope" value="Bacteria"/>
</dbReference>
<dbReference type="InterPro" id="IPR036736">
    <property type="entry name" value="ACP-like_sf"/>
</dbReference>
<evidence type="ECO:0000256" key="4">
    <source>
        <dbReference type="ARBA" id="ARBA00022553"/>
    </source>
</evidence>
<dbReference type="InterPro" id="IPR014030">
    <property type="entry name" value="Ketoacyl_synth_N"/>
</dbReference>
<dbReference type="PANTHER" id="PTHR43775">
    <property type="entry name" value="FATTY ACID SYNTHASE"/>
    <property type="match status" value="1"/>
</dbReference>
<dbReference type="SMART" id="SM00826">
    <property type="entry name" value="PKS_DH"/>
    <property type="match status" value="1"/>
</dbReference>
<dbReference type="Gene3D" id="3.10.129.110">
    <property type="entry name" value="Polyketide synthase dehydratase"/>
    <property type="match status" value="1"/>
</dbReference>